<dbReference type="RefSeq" id="WP_130419906.1">
    <property type="nucleotide sequence ID" value="NZ_SHKW01000001.1"/>
</dbReference>
<proteinExistence type="predicted"/>
<protein>
    <submittedName>
        <fullName evidence="2">Uncharacterized protein</fullName>
    </submittedName>
</protein>
<feature type="transmembrane region" description="Helical" evidence="1">
    <location>
        <begin position="161"/>
        <end position="182"/>
    </location>
</feature>
<comment type="caution">
    <text evidence="2">The sequence shown here is derived from an EMBL/GenBank/DDBJ whole genome shotgun (WGS) entry which is preliminary data.</text>
</comment>
<reference evidence="2 3" key="1">
    <citation type="submission" date="2019-02" db="EMBL/GenBank/DDBJ databases">
        <title>Genomic Encyclopedia of Archaeal and Bacterial Type Strains, Phase II (KMG-II): from individual species to whole genera.</title>
        <authorList>
            <person name="Goeker M."/>
        </authorList>
    </citation>
    <scope>NUCLEOTIDE SEQUENCE [LARGE SCALE GENOMIC DNA]</scope>
    <source>
        <strain evidence="2 3">DSM 18101</strain>
    </source>
</reference>
<evidence type="ECO:0000313" key="2">
    <source>
        <dbReference type="EMBL" id="RZU42106.1"/>
    </source>
</evidence>
<keyword evidence="1" id="KW-1133">Transmembrane helix</keyword>
<dbReference type="EMBL" id="SHKW01000001">
    <property type="protein sequence ID" value="RZU42106.1"/>
    <property type="molecule type" value="Genomic_DNA"/>
</dbReference>
<dbReference type="AlphaFoldDB" id="A0A4V2G4S1"/>
<dbReference type="OrthoDB" id="6286374at2"/>
<gene>
    <name evidence="2" type="ORF">BDD14_3652</name>
</gene>
<dbReference type="Proteomes" id="UP000292958">
    <property type="component" value="Unassembled WGS sequence"/>
</dbReference>
<evidence type="ECO:0000256" key="1">
    <source>
        <dbReference type="SAM" id="Phobius"/>
    </source>
</evidence>
<keyword evidence="1" id="KW-0472">Membrane</keyword>
<accession>A0A4V2G4S1</accession>
<evidence type="ECO:0000313" key="3">
    <source>
        <dbReference type="Proteomes" id="UP000292958"/>
    </source>
</evidence>
<name>A0A4V2G4S1_9BACT</name>
<keyword evidence="3" id="KW-1185">Reference proteome</keyword>
<keyword evidence="1" id="KW-0812">Transmembrane</keyword>
<organism evidence="2 3">
    <name type="scientific">Edaphobacter modestus</name>
    <dbReference type="NCBI Taxonomy" id="388466"/>
    <lineage>
        <taxon>Bacteria</taxon>
        <taxon>Pseudomonadati</taxon>
        <taxon>Acidobacteriota</taxon>
        <taxon>Terriglobia</taxon>
        <taxon>Terriglobales</taxon>
        <taxon>Acidobacteriaceae</taxon>
        <taxon>Edaphobacter</taxon>
    </lineage>
</organism>
<sequence length="344" mass="38214">MITTIVGFAISMAFLFLMLSAACSAIQEIVANLFRWRATTLERGLAGLLMSNDFKEVVYSQPLIQGLCSPGSRGEFSRRPSYIPATTLALAILQAAEDQGMQLDGATPAKPQTNKFEKTEKLLGSLLRDCRDAGEQRRRLENWFNESMERVSGWYKRKSHAWIWIFGAILCLLLNADSISLSKRFWNDQTLRDAISAEATEYIKSTPRDQAVGDDKAELDQSLHRMNLLREHLPGVPLGWCFVDAKAAPKPEVKAPIQADGFKASCWPDLVHPTSSMTQVALAGTDPRLVDIGEWSWWLWKIVGLAATVLAISQGAPFWFDLLRKVVNLRLAGNPPAPAAEAKK</sequence>